<feature type="transmembrane region" description="Helical" evidence="1">
    <location>
        <begin position="66"/>
        <end position="86"/>
    </location>
</feature>
<keyword evidence="1" id="KW-0812">Transmembrane</keyword>
<feature type="transmembrane region" description="Helical" evidence="1">
    <location>
        <begin position="319"/>
        <end position="337"/>
    </location>
</feature>
<protein>
    <submittedName>
        <fullName evidence="2">DUF4153 domain-containing protein</fullName>
    </submittedName>
</protein>
<keyword evidence="1" id="KW-0472">Membrane</keyword>
<dbReference type="RefSeq" id="WP_173211266.1">
    <property type="nucleotide sequence ID" value="NZ_CP053697.2"/>
</dbReference>
<name>A0A6M8G028_9GAMM</name>
<feature type="transmembrane region" description="Helical" evidence="1">
    <location>
        <begin position="357"/>
        <end position="376"/>
    </location>
</feature>
<accession>A0A6M8G028</accession>
<evidence type="ECO:0000313" key="2">
    <source>
        <dbReference type="EMBL" id="QKE65406.1"/>
    </source>
</evidence>
<feature type="transmembrane region" description="Helical" evidence="1">
    <location>
        <begin position="251"/>
        <end position="270"/>
    </location>
</feature>
<dbReference type="InterPro" id="IPR025291">
    <property type="entry name" value="DUF4153"/>
</dbReference>
<sequence>MSAAPTRSLPFYLAIGLCQGLLLWWGLTLGDSAHWLTSLAGALITLGLVGGLGLQLLGGHSRDRGALALLIGLALLMAAISGWVFWQTRALGEGRSDDSRLLLSWSVGAQVLGYIAIAFILSWPTREQGRLRYEDLFRHAWNNVFILLLAQFLVGLFCLLLILWAGLFAMLGIDLFGELFTSPGFMAISTLLVFAVGVRMGCESERVIGLLRGILLVLCRFLLPLSALIAVLFTLALPFTGLQAIWETGHSTAILLCLIFINLLLLNGVFQDGSETPWYPRLLRRLVEASVLCMLVLAVLAGYSTYLRIAQYGVTPQRFYAALLVLVALLHSVALLWALRPRQPVWLGSLRRSNPPLALLVCVLLVLAHSPWLNALDVSARSQVQRLLAGKISAQDSALAYLRHELGRPGVQQFDGLKARLQAGELLEAAARAALLARMDELVEQGAYGAAAVDPQAMPAETLDWIGPAEDEAQRVVDKQTLQDECDHAGCLLWAVDMDADGRNEVLLLPTEHYGSELLFFARNERDEWQVAGRFEQAYSSEDLIEAARQGSVTLVKPRYQSLQVGGALYVPQPPEYQ</sequence>
<organism evidence="2 3">
    <name type="scientific">Aquipseudomonas campi</name>
    <dbReference type="NCBI Taxonomy" id="2731681"/>
    <lineage>
        <taxon>Bacteria</taxon>
        <taxon>Pseudomonadati</taxon>
        <taxon>Pseudomonadota</taxon>
        <taxon>Gammaproteobacteria</taxon>
        <taxon>Pseudomonadales</taxon>
        <taxon>Pseudomonadaceae</taxon>
        <taxon>Aquipseudomonas</taxon>
    </lineage>
</organism>
<evidence type="ECO:0000256" key="1">
    <source>
        <dbReference type="SAM" id="Phobius"/>
    </source>
</evidence>
<dbReference type="AlphaFoldDB" id="A0A6M8G028"/>
<feature type="transmembrane region" description="Helical" evidence="1">
    <location>
        <begin position="214"/>
        <end position="239"/>
    </location>
</feature>
<dbReference type="Proteomes" id="UP000501379">
    <property type="component" value="Chromosome"/>
</dbReference>
<feature type="transmembrane region" description="Helical" evidence="1">
    <location>
        <begin position="102"/>
        <end position="123"/>
    </location>
</feature>
<reference evidence="2" key="1">
    <citation type="submission" date="2020-07" db="EMBL/GenBank/DDBJ databases">
        <title>Nitrate ammonifying Pseudomonas campi sp. nov. isolated from German agricultural grassland.</title>
        <authorList>
            <person name="Timsy T."/>
            <person name="Ulrich A."/>
            <person name="Spanner T."/>
            <person name="Foesel B."/>
            <person name="Kolb S."/>
            <person name="Horn M.A."/>
            <person name="Behrendt U."/>
        </authorList>
    </citation>
    <scope>NUCLEOTIDE SEQUENCE</scope>
    <source>
        <strain evidence="2">S1-A32-2</strain>
    </source>
</reference>
<feature type="transmembrane region" description="Helical" evidence="1">
    <location>
        <begin position="185"/>
        <end position="202"/>
    </location>
</feature>
<evidence type="ECO:0000313" key="3">
    <source>
        <dbReference type="Proteomes" id="UP000501379"/>
    </source>
</evidence>
<dbReference type="EMBL" id="CP053697">
    <property type="protein sequence ID" value="QKE65406.1"/>
    <property type="molecule type" value="Genomic_DNA"/>
</dbReference>
<feature type="transmembrane region" description="Helical" evidence="1">
    <location>
        <begin position="282"/>
        <end position="307"/>
    </location>
</feature>
<gene>
    <name evidence="2" type="ORF">HNE05_19240</name>
</gene>
<keyword evidence="3" id="KW-1185">Reference proteome</keyword>
<feature type="transmembrane region" description="Helical" evidence="1">
    <location>
        <begin position="33"/>
        <end position="54"/>
    </location>
</feature>
<feature type="transmembrane region" description="Helical" evidence="1">
    <location>
        <begin position="9"/>
        <end position="27"/>
    </location>
</feature>
<keyword evidence="1" id="KW-1133">Transmembrane helix</keyword>
<dbReference type="KEGG" id="pcam:HNE05_19240"/>
<dbReference type="Pfam" id="PF13687">
    <property type="entry name" value="DUF4153"/>
    <property type="match status" value="1"/>
</dbReference>
<feature type="transmembrane region" description="Helical" evidence="1">
    <location>
        <begin position="144"/>
        <end position="173"/>
    </location>
</feature>
<proteinExistence type="predicted"/>